<feature type="compositionally biased region" description="Polar residues" evidence="5">
    <location>
        <begin position="711"/>
        <end position="727"/>
    </location>
</feature>
<proteinExistence type="predicted"/>
<dbReference type="SMART" id="SM00325">
    <property type="entry name" value="RhoGEF"/>
    <property type="match status" value="1"/>
</dbReference>
<dbReference type="Gene3D" id="1.20.1270.60">
    <property type="entry name" value="Arfaptin homology (AH) domain/BAR domain"/>
    <property type="match status" value="1"/>
</dbReference>
<dbReference type="InterPro" id="IPR027267">
    <property type="entry name" value="AH/BAR_dom_sf"/>
</dbReference>
<keyword evidence="2" id="KW-0344">Guanine-nucleotide releasing factor</keyword>
<feature type="region of interest" description="Disordered" evidence="5">
    <location>
        <begin position="576"/>
        <end position="730"/>
    </location>
</feature>
<dbReference type="GO" id="GO:0005737">
    <property type="term" value="C:cytoplasm"/>
    <property type="evidence" value="ECO:0007669"/>
    <property type="project" value="InterPro"/>
</dbReference>
<dbReference type="InterPro" id="IPR036028">
    <property type="entry name" value="SH3-like_dom_sf"/>
</dbReference>
<feature type="compositionally biased region" description="Polar residues" evidence="5">
    <location>
        <begin position="514"/>
        <end position="523"/>
    </location>
</feature>
<feature type="domain" description="DH" evidence="7">
    <location>
        <begin position="845"/>
        <end position="965"/>
    </location>
</feature>
<protein>
    <submittedName>
        <fullName evidence="9">DNMBP</fullName>
    </submittedName>
</protein>
<feature type="domain" description="SH3" evidence="6">
    <location>
        <begin position="1485"/>
        <end position="1548"/>
    </location>
</feature>
<evidence type="ECO:0000313" key="10">
    <source>
        <dbReference type="Proteomes" id="UP000597762"/>
    </source>
</evidence>
<dbReference type="PRINTS" id="PR00452">
    <property type="entry name" value="SH3DOMAIN"/>
</dbReference>
<feature type="domain" description="SH3" evidence="6">
    <location>
        <begin position="346"/>
        <end position="406"/>
    </location>
</feature>
<evidence type="ECO:0000256" key="5">
    <source>
        <dbReference type="SAM" id="MobiDB-lite"/>
    </source>
</evidence>
<dbReference type="Proteomes" id="UP000597762">
    <property type="component" value="Unassembled WGS sequence"/>
</dbReference>
<dbReference type="SMART" id="SM00326">
    <property type="entry name" value="SH3"/>
    <property type="match status" value="7"/>
</dbReference>
<dbReference type="InterPro" id="IPR001452">
    <property type="entry name" value="SH3_domain"/>
</dbReference>
<dbReference type="InterPro" id="IPR051492">
    <property type="entry name" value="Dynamin-Rho_GEF"/>
</dbReference>
<feature type="compositionally biased region" description="Low complexity" evidence="5">
    <location>
        <begin position="475"/>
        <end position="507"/>
    </location>
</feature>
<dbReference type="InterPro" id="IPR004148">
    <property type="entry name" value="BAR_dom"/>
</dbReference>
<feature type="coiled-coil region" evidence="4">
    <location>
        <begin position="763"/>
        <end position="852"/>
    </location>
</feature>
<dbReference type="InterPro" id="IPR035899">
    <property type="entry name" value="DBL_dom_sf"/>
</dbReference>
<evidence type="ECO:0000259" key="8">
    <source>
        <dbReference type="PROSITE" id="PS51021"/>
    </source>
</evidence>
<feature type="domain" description="SH3" evidence="6">
    <location>
        <begin position="13"/>
        <end position="72"/>
    </location>
</feature>
<evidence type="ECO:0000256" key="2">
    <source>
        <dbReference type="ARBA" id="ARBA00022658"/>
    </source>
</evidence>
<dbReference type="PANTHER" id="PTHR22834:SF20">
    <property type="entry name" value="SH3 DOMAIN-CONTAINING PROTEIN"/>
    <property type="match status" value="1"/>
</dbReference>
<gene>
    <name evidence="9" type="ORF">SPHA_4714</name>
</gene>
<dbReference type="Pfam" id="PF00018">
    <property type="entry name" value="SH3_1"/>
    <property type="match status" value="5"/>
</dbReference>
<feature type="region of interest" description="Disordered" evidence="5">
    <location>
        <begin position="536"/>
        <end position="559"/>
    </location>
</feature>
<dbReference type="PROSITE" id="PS50002">
    <property type="entry name" value="SH3"/>
    <property type="match status" value="6"/>
</dbReference>
<dbReference type="PROSITE" id="PS51021">
    <property type="entry name" value="BAR"/>
    <property type="match status" value="1"/>
</dbReference>
<evidence type="ECO:0000256" key="3">
    <source>
        <dbReference type="PROSITE-ProRule" id="PRU00192"/>
    </source>
</evidence>
<feature type="domain" description="SH3" evidence="6">
    <location>
        <begin position="150"/>
        <end position="209"/>
    </location>
</feature>
<keyword evidence="4" id="KW-0175">Coiled coil</keyword>
<feature type="domain" description="SH3" evidence="6">
    <location>
        <begin position="256"/>
        <end position="315"/>
    </location>
</feature>
<evidence type="ECO:0000259" key="6">
    <source>
        <dbReference type="PROSITE" id="PS50002"/>
    </source>
</evidence>
<dbReference type="SUPFAM" id="SSF50044">
    <property type="entry name" value="SH3-domain"/>
    <property type="match status" value="7"/>
</dbReference>
<dbReference type="PRINTS" id="PR00499">
    <property type="entry name" value="P67PHOX"/>
</dbReference>
<evidence type="ECO:0000313" key="9">
    <source>
        <dbReference type="EMBL" id="CAE1156300.1"/>
    </source>
</evidence>
<dbReference type="CDD" id="cd00160">
    <property type="entry name" value="RhoGEF"/>
    <property type="match status" value="1"/>
</dbReference>
<keyword evidence="10" id="KW-1185">Reference proteome</keyword>
<dbReference type="CDD" id="cd14686">
    <property type="entry name" value="bZIP"/>
    <property type="match status" value="1"/>
</dbReference>
<evidence type="ECO:0000256" key="1">
    <source>
        <dbReference type="ARBA" id="ARBA00022443"/>
    </source>
</evidence>
<comment type="caution">
    <text evidence="9">The sequence shown here is derived from an EMBL/GenBank/DDBJ whole genome shotgun (WGS) entry which is preliminary data.</text>
</comment>
<keyword evidence="1 3" id="KW-0728">SH3 domain</keyword>
<feature type="compositionally biased region" description="Low complexity" evidence="5">
    <location>
        <begin position="576"/>
        <end position="593"/>
    </location>
</feature>
<dbReference type="SUPFAM" id="SSF48065">
    <property type="entry name" value="DBL homology domain (DH-domain)"/>
    <property type="match status" value="1"/>
</dbReference>
<dbReference type="SMART" id="SM00721">
    <property type="entry name" value="BAR"/>
    <property type="match status" value="1"/>
</dbReference>
<dbReference type="PANTHER" id="PTHR22834">
    <property type="entry name" value="NUCLEAR FUSION PROTEIN FUS2"/>
    <property type="match status" value="1"/>
</dbReference>
<dbReference type="Gene3D" id="2.30.30.40">
    <property type="entry name" value="SH3 Domains"/>
    <property type="match status" value="7"/>
</dbReference>
<name>A0A812ATG4_ACAPH</name>
<organism evidence="9 10">
    <name type="scientific">Acanthosepion pharaonis</name>
    <name type="common">Pharaoh cuttlefish</name>
    <name type="synonym">Sepia pharaonis</name>
    <dbReference type="NCBI Taxonomy" id="158019"/>
    <lineage>
        <taxon>Eukaryota</taxon>
        <taxon>Metazoa</taxon>
        <taxon>Spiralia</taxon>
        <taxon>Lophotrochozoa</taxon>
        <taxon>Mollusca</taxon>
        <taxon>Cephalopoda</taxon>
        <taxon>Coleoidea</taxon>
        <taxon>Decapodiformes</taxon>
        <taxon>Sepiida</taxon>
        <taxon>Sepiina</taxon>
        <taxon>Sepiidae</taxon>
        <taxon>Acanthosepion</taxon>
    </lineage>
</organism>
<sequence length="1551" mass="173989">MSVYVFFFQMWPCPGQYVKAIYDFESSYPSELNLRKGDIVLVTTVVNENWLCGKLGNQEGNFPVSFVGKLVLPSIQKGQKVFAAIENFHAQEEGDLDFCRGDVIVGVCARDSNWWCGSLAGKNSNGIFPLTHVFELNHKSDAIQSKTSSVEGQVVRALVDSTPQLDEELGFKAGDHITIIEVVDDDWYIGECRGKQGMFLTSCVEFLDPTLKSLNTTKISSASLSRTTAATAATSFNLSRTSHTYNSENTRSYDTSVTPYARTLYPFKAQAGNELTFNANEIVLLLCHVDSQWIKGELDGKTGIFPSSYVDIIVDCPHLEADISNVSTCSSIAEEAAAPLATDSVQEEYYGLVKYNFKAETSGDLNLKEGDTIIILQQVDMNWFLAKNDDNEIGHCPVNHIDVIGSEPKFLSAESSFSNTEVSGSNVLNDAKTKPECSSLYSNAEKGNGYQDKENNNIYSNQSKETSCSVLPAASKPSPQLKPILKPKPVVVPKPSFSTSPSNSLNRPPRPHSISGTSNFDTHGLNSLIENEIQKEHRKSYSPILDRNENMDYGGSSGRQVKLNINDQMVYFGDKTSASSSASPLVSALSTSPQSRKAKRVSLEGLPNLPESQDKPSSKPVPIRRPPPPPQRSYSFGANTGALNDKRSSLRKSAPPRPSGSRPSPSNGTSHASNGKVVHRKVSDRMIPSRPAPARPPPRSAPSSKRKSQDTSDLITFSPNSSITGTSDDPCARLADLNISIIEIEHSLEKCQSSRSKLLSEMVGANDEKRQKLQEEVENVNAETTRLQEQHQNLKAQLRQLRGEEPVVEKVQDEIEAKKHKEQEEKKKAQEKKRMQEIRQKMKEKRENVIQELLGTEHDFHYDLQLCIGYFLSPSVEKIPGVDLEVMFGNIEEICEISSKLLRSMELAAKSDFDNQLLGPCFVHLAEEMKQAYGPYCKNHDDVIMLLEKYEDNPQIKEYFEQRLQCMRQLTNTTDDEHPDKKEIQIAIDSMTDVAKSINEYKRRKDLVFKYKKDSDETIGEKFAKLNFHSIKKKSTRMKGRLSNNLGISLQTKDEQFEKIEIQFRSIEKVIKVFLRDVDTYLKQLDEYVICWENLCADIVAIYNDAQSEELKCYMEATNLICTQYYPEFKSTVETLVISPLNQLQSLFLGPNKVIQKRFDKLLDYDSLARKSKIDKANEVHAAQCDYEALNAQLLDELPLLCQFAQQLFKDCICCYNRSQGNFYDNIVKKMYTLLTLPFLMSMPDNILDSFQVLHSNAVDMLSNLGFIPRGFGPKVMDNKPERKLSRQFRITQSEQPDTLSPLRFVSGLLESLDINLNAESPEDSPRKSPSPTSIFYVETPVNQFQEASHKADVLQKYQGDKLYLVVTQYNGSDNMEISVNVGDVVGVIKEQDPMGNKEKWFVDNGAAKGFIPKSVLSAYKHDGKKTDTTTIVDDSDTDEQHIYAEIIDKTDCLMYPVEKSIKEEWPHVYEQTVEPDTQQGLPAPTDELYIAEYPFSSGGQNQVSLFEGQVVTVLAKQDMEANTEWWMVDADGEVGYAPAAYLTKIDATPT</sequence>
<feature type="domain" description="BAR" evidence="8">
    <location>
        <begin position="1042"/>
        <end position="1253"/>
    </location>
</feature>
<feature type="domain" description="SH3" evidence="6">
    <location>
        <begin position="77"/>
        <end position="138"/>
    </location>
</feature>
<evidence type="ECO:0000256" key="4">
    <source>
        <dbReference type="SAM" id="Coils"/>
    </source>
</evidence>
<dbReference type="OrthoDB" id="6244550at2759"/>
<dbReference type="CDD" id="cd00174">
    <property type="entry name" value="SH3"/>
    <property type="match status" value="3"/>
</dbReference>
<evidence type="ECO:0000259" key="7">
    <source>
        <dbReference type="PROSITE" id="PS50010"/>
    </source>
</evidence>
<feature type="region of interest" description="Disordered" evidence="5">
    <location>
        <begin position="469"/>
        <end position="523"/>
    </location>
</feature>
<reference evidence="9" key="1">
    <citation type="submission" date="2021-01" db="EMBL/GenBank/DDBJ databases">
        <authorList>
            <person name="Li R."/>
            <person name="Bekaert M."/>
        </authorList>
    </citation>
    <scope>NUCLEOTIDE SEQUENCE</scope>
    <source>
        <strain evidence="9">Farmed</strain>
    </source>
</reference>
<dbReference type="PROSITE" id="PS50010">
    <property type="entry name" value="DH_2"/>
    <property type="match status" value="1"/>
</dbReference>
<dbReference type="InterPro" id="IPR000219">
    <property type="entry name" value="DH_dom"/>
</dbReference>
<accession>A0A812ATG4</accession>
<dbReference type="SUPFAM" id="SSF103657">
    <property type="entry name" value="BAR/IMD domain-like"/>
    <property type="match status" value="1"/>
</dbReference>
<dbReference type="Gene3D" id="1.20.900.10">
    <property type="entry name" value="Dbl homology (DH) domain"/>
    <property type="match status" value="1"/>
</dbReference>
<dbReference type="Pfam" id="PF03114">
    <property type="entry name" value="BAR"/>
    <property type="match status" value="1"/>
</dbReference>
<feature type="compositionally biased region" description="Pro residues" evidence="5">
    <location>
        <begin position="690"/>
        <end position="700"/>
    </location>
</feature>
<dbReference type="GO" id="GO:0005085">
    <property type="term" value="F:guanyl-nucleotide exchange factor activity"/>
    <property type="evidence" value="ECO:0007669"/>
    <property type="project" value="UniProtKB-KW"/>
</dbReference>
<dbReference type="Pfam" id="PF00621">
    <property type="entry name" value="RhoGEF"/>
    <property type="match status" value="1"/>
</dbReference>
<dbReference type="Pfam" id="PF07653">
    <property type="entry name" value="SH3_2"/>
    <property type="match status" value="1"/>
</dbReference>
<dbReference type="EMBL" id="CAHIKZ030000153">
    <property type="protein sequence ID" value="CAE1156300.1"/>
    <property type="molecule type" value="Genomic_DNA"/>
</dbReference>